<sequence length="92" mass="10707">MVVRIAETYVKVDNAFSPIHSLDDITSESKKSKARLLFKVFQTSPNFYPLSPNKLGFLTYKTKCTTVSIAYRYHDEPNRYQPDSHRNTRHVP</sequence>
<protein>
    <submittedName>
        <fullName evidence="2">Uncharacterized protein</fullName>
    </submittedName>
</protein>
<keyword evidence="3" id="KW-1185">Reference proteome</keyword>
<reference evidence="1" key="3">
    <citation type="submission" date="2020-06" db="EMBL/GenBank/DDBJ databases">
        <title>Helianthus annuus Genome sequencing and assembly Release 2.</title>
        <authorList>
            <person name="Gouzy J."/>
            <person name="Langlade N."/>
            <person name="Munos S."/>
        </authorList>
    </citation>
    <scope>NUCLEOTIDE SEQUENCE</scope>
    <source>
        <tissue evidence="1">Leaves</tissue>
    </source>
</reference>
<dbReference type="AlphaFoldDB" id="A0A251U5Q2"/>
<reference evidence="1 3" key="1">
    <citation type="journal article" date="2017" name="Nature">
        <title>The sunflower genome provides insights into oil metabolism, flowering and Asterid evolution.</title>
        <authorList>
            <person name="Badouin H."/>
            <person name="Gouzy J."/>
            <person name="Grassa C.J."/>
            <person name="Murat F."/>
            <person name="Staton S.E."/>
            <person name="Cottret L."/>
            <person name="Lelandais-Briere C."/>
            <person name="Owens G.L."/>
            <person name="Carrere S."/>
            <person name="Mayjonade B."/>
            <person name="Legrand L."/>
            <person name="Gill N."/>
            <person name="Kane N.C."/>
            <person name="Bowers J.E."/>
            <person name="Hubner S."/>
            <person name="Bellec A."/>
            <person name="Berard A."/>
            <person name="Berges H."/>
            <person name="Blanchet N."/>
            <person name="Boniface M.C."/>
            <person name="Brunel D."/>
            <person name="Catrice O."/>
            <person name="Chaidir N."/>
            <person name="Claudel C."/>
            <person name="Donnadieu C."/>
            <person name="Faraut T."/>
            <person name="Fievet G."/>
            <person name="Helmstetter N."/>
            <person name="King M."/>
            <person name="Knapp S.J."/>
            <person name="Lai Z."/>
            <person name="Le Paslier M.C."/>
            <person name="Lippi Y."/>
            <person name="Lorenzon L."/>
            <person name="Mandel J.R."/>
            <person name="Marage G."/>
            <person name="Marchand G."/>
            <person name="Marquand E."/>
            <person name="Bret-Mestries E."/>
            <person name="Morien E."/>
            <person name="Nambeesan S."/>
            <person name="Nguyen T."/>
            <person name="Pegot-Espagnet P."/>
            <person name="Pouilly N."/>
            <person name="Raftis F."/>
            <person name="Sallet E."/>
            <person name="Schiex T."/>
            <person name="Thomas J."/>
            <person name="Vandecasteele C."/>
            <person name="Vares D."/>
            <person name="Vear F."/>
            <person name="Vautrin S."/>
            <person name="Crespi M."/>
            <person name="Mangin B."/>
            <person name="Burke J.M."/>
            <person name="Salse J."/>
            <person name="Munos S."/>
            <person name="Vincourt P."/>
            <person name="Rieseberg L.H."/>
            <person name="Langlade N.B."/>
        </authorList>
    </citation>
    <scope>NUCLEOTIDE SEQUENCE [LARGE SCALE GENOMIC DNA]</scope>
    <source>
        <strain evidence="3">cv. SF193</strain>
        <tissue evidence="1">Leaves</tissue>
    </source>
</reference>
<dbReference type="EMBL" id="MNCJ02000323">
    <property type="protein sequence ID" value="KAF5795153.1"/>
    <property type="molecule type" value="Genomic_DNA"/>
</dbReference>
<evidence type="ECO:0000313" key="3">
    <source>
        <dbReference type="Proteomes" id="UP000215914"/>
    </source>
</evidence>
<proteinExistence type="predicted"/>
<name>A0A251U5Q2_HELAN</name>
<gene>
    <name evidence="2" type="ORF">HannXRQ_Chr08g0222681</name>
    <name evidence="1" type="ORF">HanXRQr2_Chr08g0336361</name>
</gene>
<evidence type="ECO:0000313" key="1">
    <source>
        <dbReference type="EMBL" id="KAF5795153.1"/>
    </source>
</evidence>
<reference evidence="2" key="2">
    <citation type="submission" date="2017-02" db="EMBL/GenBank/DDBJ databases">
        <title>Sunflower complete genome.</title>
        <authorList>
            <person name="Langlade N."/>
            <person name="Munos S."/>
        </authorList>
    </citation>
    <scope>NUCLEOTIDE SEQUENCE [LARGE SCALE GENOMIC DNA]</scope>
    <source>
        <tissue evidence="2">Leaves</tissue>
    </source>
</reference>
<dbReference type="EMBL" id="CM007897">
    <property type="protein sequence ID" value="OTG18399.1"/>
    <property type="molecule type" value="Genomic_DNA"/>
</dbReference>
<dbReference type="Proteomes" id="UP000215914">
    <property type="component" value="Chromosome 8"/>
</dbReference>
<evidence type="ECO:0000313" key="2">
    <source>
        <dbReference type="EMBL" id="OTG18399.1"/>
    </source>
</evidence>
<dbReference type="Gramene" id="mRNA:HanXRQr2_Chr08g0336361">
    <property type="protein sequence ID" value="mRNA:HanXRQr2_Chr08g0336361"/>
    <property type="gene ID" value="HanXRQr2_Chr08g0336361"/>
</dbReference>
<organism evidence="2 3">
    <name type="scientific">Helianthus annuus</name>
    <name type="common">Common sunflower</name>
    <dbReference type="NCBI Taxonomy" id="4232"/>
    <lineage>
        <taxon>Eukaryota</taxon>
        <taxon>Viridiplantae</taxon>
        <taxon>Streptophyta</taxon>
        <taxon>Embryophyta</taxon>
        <taxon>Tracheophyta</taxon>
        <taxon>Spermatophyta</taxon>
        <taxon>Magnoliopsida</taxon>
        <taxon>eudicotyledons</taxon>
        <taxon>Gunneridae</taxon>
        <taxon>Pentapetalae</taxon>
        <taxon>asterids</taxon>
        <taxon>campanulids</taxon>
        <taxon>Asterales</taxon>
        <taxon>Asteraceae</taxon>
        <taxon>Asteroideae</taxon>
        <taxon>Heliantheae alliance</taxon>
        <taxon>Heliantheae</taxon>
        <taxon>Helianthus</taxon>
    </lineage>
</organism>
<accession>A0A251U5Q2</accession>
<dbReference type="InParanoid" id="A0A251U5Q2"/>